<dbReference type="PANTHER" id="PTHR45726:SF3">
    <property type="entry name" value="LEUKOTRIENE A-4 HYDROLASE"/>
    <property type="match status" value="1"/>
</dbReference>
<evidence type="ECO:0000259" key="4">
    <source>
        <dbReference type="Pfam" id="PF01433"/>
    </source>
</evidence>
<accession>A0A291QWI2</accession>
<feature type="binding site" evidence="2">
    <location>
        <position position="338"/>
    </location>
    <ligand>
        <name>Zn(2+)</name>
        <dbReference type="ChEBI" id="CHEBI:29105"/>
        <note>catalytic</note>
    </ligand>
</feature>
<dbReference type="GO" id="GO:0008237">
    <property type="term" value="F:metallopeptidase activity"/>
    <property type="evidence" value="ECO:0007669"/>
    <property type="project" value="InterPro"/>
</dbReference>
<dbReference type="Proteomes" id="UP000220133">
    <property type="component" value="Chromosome"/>
</dbReference>
<evidence type="ECO:0000313" key="6">
    <source>
        <dbReference type="Proteomes" id="UP000220133"/>
    </source>
</evidence>
<dbReference type="InterPro" id="IPR027268">
    <property type="entry name" value="Peptidase_M4/M1_CTD_sf"/>
</dbReference>
<dbReference type="SUPFAM" id="SSF63737">
    <property type="entry name" value="Leukotriene A4 hydrolase N-terminal domain"/>
    <property type="match status" value="1"/>
</dbReference>
<protein>
    <submittedName>
        <fullName evidence="5">Peptidase M1</fullName>
    </submittedName>
</protein>
<feature type="signal peptide" evidence="3">
    <location>
        <begin position="1"/>
        <end position="20"/>
    </location>
</feature>
<feature type="binding site" evidence="2">
    <location>
        <position position="334"/>
    </location>
    <ligand>
        <name>Zn(2+)</name>
        <dbReference type="ChEBI" id="CHEBI:29105"/>
        <note>catalytic</note>
    </ligand>
</feature>
<dbReference type="Pfam" id="PF01433">
    <property type="entry name" value="Peptidase_M1"/>
    <property type="match status" value="1"/>
</dbReference>
<keyword evidence="6" id="KW-1185">Reference proteome</keyword>
<dbReference type="EMBL" id="CP023777">
    <property type="protein sequence ID" value="ATL48290.1"/>
    <property type="molecule type" value="Genomic_DNA"/>
</dbReference>
<proteinExistence type="predicted"/>
<feature type="domain" description="Peptidase M1 membrane alanine aminopeptidase" evidence="4">
    <location>
        <begin position="296"/>
        <end position="469"/>
    </location>
</feature>
<dbReference type="Gene3D" id="1.10.390.10">
    <property type="entry name" value="Neutral Protease Domain 2"/>
    <property type="match status" value="1"/>
</dbReference>
<dbReference type="RefSeq" id="WP_098194664.1">
    <property type="nucleotide sequence ID" value="NZ_CP023777.1"/>
</dbReference>
<comment type="cofactor">
    <cofactor evidence="2">
        <name>Zn(2+)</name>
        <dbReference type="ChEBI" id="CHEBI:29105"/>
    </cofactor>
    <text evidence="2">Binds 1 zinc ion per subunit.</text>
</comment>
<dbReference type="InterPro" id="IPR034015">
    <property type="entry name" value="M1_LTA4H"/>
</dbReference>
<dbReference type="CDD" id="cd09603">
    <property type="entry name" value="M1_APN_like"/>
    <property type="match status" value="1"/>
</dbReference>
<evidence type="ECO:0000313" key="5">
    <source>
        <dbReference type="EMBL" id="ATL48290.1"/>
    </source>
</evidence>
<reference evidence="5 6" key="1">
    <citation type="submission" date="2017-10" db="EMBL/GenBank/DDBJ databases">
        <title>Paenichitinophaga pekingensis gen. nov., sp. nov., isolated from activated sludge.</title>
        <authorList>
            <person name="Jin D."/>
            <person name="Kong X."/>
            <person name="Deng Y."/>
            <person name="Bai Z."/>
        </authorList>
    </citation>
    <scope>NUCLEOTIDE SEQUENCE [LARGE SCALE GENOMIC DNA]</scope>
    <source>
        <strain evidence="5 6">13</strain>
    </source>
</reference>
<sequence length="545" mass="62833">MRRLLLSILGVVCLAMTAIGQEQKFTRADTLRGSISPERSWWDVTFYDLHVDVHPGDSSIQGYNTIRFKVLKPYNKMQVDLQEPLNIDSVLYNGKQLQFTRDGNAFFLDLVEMPRTGSIEDITIYYSGRPRVAVRAPWDGGIVWAKDSLNRPWIATACQGLGASVWWPNKDHQSEEPDSMQIHVTVPKDLVNVSNGRLRNVSINDANGTTTYTWFVSNPINNYDVALNIAHYKHFNDAYDGEKGKLDIDYWVLDYNLDKAKKHFSVVKPMLKCFEYWFGPYPFYEDSYKLVETPHLGMEHQSAVAYGNRYKFGYAGRDLSGSGWGLKWDFLIVHESGHEWFGNNITSKDIADMWIHEGFTNYSETLFTECEYGKDAANAYNIGSRRNIANDIPIIGQYGVNNEGSGDMYYKGASMLHTIRQIIDNDEVFRNILRGLNKTFYHQTVTTQQVESYINKMSKMNFDKVFDQYLRTTGVPVLEYKVDGHRLSYRWVADVADFNMPVKVSINGKDYKFIKPRTDWTNMKVETFKSLKVDPTFYVKSKEVK</sequence>
<gene>
    <name evidence="5" type="ORF">COR50_14575</name>
</gene>
<keyword evidence="2" id="KW-0862">Zinc</keyword>
<feature type="binding site" evidence="2">
    <location>
        <position position="357"/>
    </location>
    <ligand>
        <name>Zn(2+)</name>
        <dbReference type="ChEBI" id="CHEBI:29105"/>
        <note>catalytic</note>
    </ligand>
</feature>
<dbReference type="OrthoDB" id="100605at2"/>
<dbReference type="PANTHER" id="PTHR45726">
    <property type="entry name" value="LEUKOTRIENE A-4 HYDROLASE"/>
    <property type="match status" value="1"/>
</dbReference>
<evidence type="ECO:0000256" key="2">
    <source>
        <dbReference type="PIRSR" id="PIRSR634015-3"/>
    </source>
</evidence>
<dbReference type="AlphaFoldDB" id="A0A291QWI2"/>
<dbReference type="KEGG" id="cbae:COR50_14575"/>
<name>A0A291QWI2_9BACT</name>
<keyword evidence="3" id="KW-0732">Signal</keyword>
<evidence type="ECO:0000256" key="1">
    <source>
        <dbReference type="PIRSR" id="PIRSR634015-1"/>
    </source>
</evidence>
<feature type="active site" description="Proton acceptor" evidence="1">
    <location>
        <position position="335"/>
    </location>
</feature>
<feature type="chain" id="PRO_5012990922" evidence="3">
    <location>
        <begin position="21"/>
        <end position="545"/>
    </location>
</feature>
<evidence type="ECO:0000256" key="3">
    <source>
        <dbReference type="SAM" id="SignalP"/>
    </source>
</evidence>
<keyword evidence="2" id="KW-0479">Metal-binding</keyword>
<dbReference type="Gene3D" id="2.60.40.1730">
    <property type="entry name" value="tricorn interacting facor f3 domain"/>
    <property type="match status" value="1"/>
</dbReference>
<organism evidence="5 6">
    <name type="scientific">Chitinophaga caeni</name>
    <dbReference type="NCBI Taxonomy" id="2029983"/>
    <lineage>
        <taxon>Bacteria</taxon>
        <taxon>Pseudomonadati</taxon>
        <taxon>Bacteroidota</taxon>
        <taxon>Chitinophagia</taxon>
        <taxon>Chitinophagales</taxon>
        <taxon>Chitinophagaceae</taxon>
        <taxon>Chitinophaga</taxon>
    </lineage>
</organism>
<dbReference type="SUPFAM" id="SSF55486">
    <property type="entry name" value="Metalloproteases ('zincins'), catalytic domain"/>
    <property type="match status" value="1"/>
</dbReference>
<dbReference type="InterPro" id="IPR042097">
    <property type="entry name" value="Aminopeptidase_N-like_N_sf"/>
</dbReference>
<dbReference type="GO" id="GO:0008270">
    <property type="term" value="F:zinc ion binding"/>
    <property type="evidence" value="ECO:0007669"/>
    <property type="project" value="InterPro"/>
</dbReference>
<feature type="active site" description="Proton donor" evidence="1">
    <location>
        <position position="409"/>
    </location>
</feature>
<dbReference type="InterPro" id="IPR014782">
    <property type="entry name" value="Peptidase_M1_dom"/>
</dbReference>